<comment type="similarity">
    <text evidence="2">Belongs to the glycosyl hydrolase 3 family.</text>
</comment>
<dbReference type="InterPro" id="IPR017853">
    <property type="entry name" value="GH"/>
</dbReference>
<evidence type="ECO:0000313" key="9">
    <source>
        <dbReference type="EMBL" id="NKG20991.1"/>
    </source>
</evidence>
<evidence type="ECO:0000256" key="4">
    <source>
        <dbReference type="ARBA" id="ARBA00022801"/>
    </source>
</evidence>
<reference evidence="9 10" key="1">
    <citation type="submission" date="2020-04" db="EMBL/GenBank/DDBJ databases">
        <title>Paeniglutamicibacter sp. ANT13_2, a novel actinomycete isolated from sediment in Antarctica.</title>
        <authorList>
            <person name="Sakdapetsiri C."/>
            <person name="Pinyakong O."/>
        </authorList>
    </citation>
    <scope>NUCLEOTIDE SEQUENCE [LARGE SCALE GENOMIC DNA]</scope>
    <source>
        <strain evidence="9 10">ANT13_2</strain>
    </source>
</reference>
<evidence type="ECO:0000256" key="2">
    <source>
        <dbReference type="ARBA" id="ARBA00005336"/>
    </source>
</evidence>
<proteinExistence type="inferred from homology"/>
<dbReference type="EMBL" id="JAAWVT010000004">
    <property type="protein sequence ID" value="NKG20991.1"/>
    <property type="molecule type" value="Genomic_DNA"/>
</dbReference>
<evidence type="ECO:0000256" key="7">
    <source>
        <dbReference type="SAM" id="SignalP"/>
    </source>
</evidence>
<feature type="signal peptide" evidence="7">
    <location>
        <begin position="1"/>
        <end position="30"/>
    </location>
</feature>
<evidence type="ECO:0000256" key="6">
    <source>
        <dbReference type="SAM" id="MobiDB-lite"/>
    </source>
</evidence>
<accession>A0ABX1G421</accession>
<sequence length="434" mass="45809">MNRRRTAMHQRRKRLPLVILPALVLVGCTAAPAPSTQTHSSSASSPNTRAPITIPTPTPVTSSADTSPRDPGTTAMPSPSAKPSAVPLDAAHRQLDTMSRKEKIGQVLMVGVPATGSNSADLSIITRNALGNVFLKGRSSRGSAATGEVVERINTAIVKGTAAEITPYVATDQEGGNVQVLRGAGFSTLPTALVQGSWDATTLTHRATKWGKELAAVGINLNLAPVADTVSSASFAPSNGPIGQWKREYGYTPKAVSRASQAFTKGMGAPGVDSVIKHFPGLGRVTQNTDIVKNVIDTKTTRNDPYLAPFRAGIAAGNEWVMVSNSYYSKIDAKNIAPFSSTIMRGMLREDLGFTGVIISDDMCDATQLSPWSYATRAVRFFEAGGTMMLCVNAGKLDQISEALAEQAKKDPGFARLIDAAALKVLEAKQDEGS</sequence>
<dbReference type="InterPro" id="IPR001764">
    <property type="entry name" value="Glyco_hydro_3_N"/>
</dbReference>
<dbReference type="PANTHER" id="PTHR30480:SF13">
    <property type="entry name" value="BETA-HEXOSAMINIDASE"/>
    <property type="match status" value="1"/>
</dbReference>
<keyword evidence="4 9" id="KW-0378">Hydrolase</keyword>
<comment type="catalytic activity">
    <reaction evidence="1">
        <text>Hydrolysis of terminal non-reducing N-acetyl-D-hexosamine residues in N-acetyl-beta-D-hexosaminides.</text>
        <dbReference type="EC" id="3.2.1.52"/>
    </reaction>
</comment>
<dbReference type="PANTHER" id="PTHR30480">
    <property type="entry name" value="BETA-HEXOSAMINIDASE-RELATED"/>
    <property type="match status" value="1"/>
</dbReference>
<evidence type="ECO:0000313" key="10">
    <source>
        <dbReference type="Proteomes" id="UP000746595"/>
    </source>
</evidence>
<keyword evidence="10" id="KW-1185">Reference proteome</keyword>
<keyword evidence="5" id="KW-0326">Glycosidase</keyword>
<dbReference type="Gene3D" id="3.20.20.300">
    <property type="entry name" value="Glycoside hydrolase, family 3, N-terminal domain"/>
    <property type="match status" value="1"/>
</dbReference>
<dbReference type="EC" id="3.2.1.52" evidence="3"/>
<dbReference type="Pfam" id="PF00933">
    <property type="entry name" value="Glyco_hydro_3"/>
    <property type="match status" value="1"/>
</dbReference>
<dbReference type="PROSITE" id="PS51257">
    <property type="entry name" value="PROKAR_LIPOPROTEIN"/>
    <property type="match status" value="1"/>
</dbReference>
<dbReference type="InterPro" id="IPR050226">
    <property type="entry name" value="NagZ_Beta-hexosaminidase"/>
</dbReference>
<evidence type="ECO:0000259" key="8">
    <source>
        <dbReference type="Pfam" id="PF00933"/>
    </source>
</evidence>
<dbReference type="Proteomes" id="UP000746595">
    <property type="component" value="Unassembled WGS sequence"/>
</dbReference>
<dbReference type="GO" id="GO:0016787">
    <property type="term" value="F:hydrolase activity"/>
    <property type="evidence" value="ECO:0007669"/>
    <property type="project" value="UniProtKB-KW"/>
</dbReference>
<dbReference type="SUPFAM" id="SSF51445">
    <property type="entry name" value="(Trans)glycosidases"/>
    <property type="match status" value="1"/>
</dbReference>
<feature type="compositionally biased region" description="Low complexity" evidence="6">
    <location>
        <begin position="32"/>
        <end position="61"/>
    </location>
</feature>
<organism evidence="9 10">
    <name type="scientific">Paeniglutamicibacter terrestris</name>
    <dbReference type="NCBI Taxonomy" id="2723403"/>
    <lineage>
        <taxon>Bacteria</taxon>
        <taxon>Bacillati</taxon>
        <taxon>Actinomycetota</taxon>
        <taxon>Actinomycetes</taxon>
        <taxon>Micrococcales</taxon>
        <taxon>Micrococcaceae</taxon>
        <taxon>Paeniglutamicibacter</taxon>
    </lineage>
</organism>
<evidence type="ECO:0000256" key="1">
    <source>
        <dbReference type="ARBA" id="ARBA00001231"/>
    </source>
</evidence>
<feature type="domain" description="Glycoside hydrolase family 3 N-terminal" evidence="8">
    <location>
        <begin position="101"/>
        <end position="426"/>
    </location>
</feature>
<comment type="caution">
    <text evidence="9">The sequence shown here is derived from an EMBL/GenBank/DDBJ whole genome shotgun (WGS) entry which is preliminary data.</text>
</comment>
<feature type="chain" id="PRO_5046600275" description="beta-N-acetylhexosaminidase" evidence="7">
    <location>
        <begin position="31"/>
        <end position="434"/>
    </location>
</feature>
<dbReference type="InterPro" id="IPR036962">
    <property type="entry name" value="Glyco_hydro_3_N_sf"/>
</dbReference>
<evidence type="ECO:0000256" key="5">
    <source>
        <dbReference type="ARBA" id="ARBA00023295"/>
    </source>
</evidence>
<evidence type="ECO:0000256" key="3">
    <source>
        <dbReference type="ARBA" id="ARBA00012663"/>
    </source>
</evidence>
<protein>
    <recommendedName>
        <fullName evidence="3">beta-N-acetylhexosaminidase</fullName>
        <ecNumber evidence="3">3.2.1.52</ecNumber>
    </recommendedName>
</protein>
<name>A0ABX1G421_9MICC</name>
<gene>
    <name evidence="9" type="ORF">HED64_09785</name>
</gene>
<feature type="region of interest" description="Disordered" evidence="6">
    <location>
        <begin position="32"/>
        <end position="86"/>
    </location>
</feature>
<keyword evidence="7" id="KW-0732">Signal</keyword>